<evidence type="ECO:0000313" key="1">
    <source>
        <dbReference type="EMBL" id="JAH68063.1"/>
    </source>
</evidence>
<reference evidence="1" key="2">
    <citation type="journal article" date="2015" name="Fish Shellfish Immunol.">
        <title>Early steps in the European eel (Anguilla anguilla)-Vibrio vulnificus interaction in the gills: Role of the RtxA13 toxin.</title>
        <authorList>
            <person name="Callol A."/>
            <person name="Pajuelo D."/>
            <person name="Ebbesson L."/>
            <person name="Teles M."/>
            <person name="MacKenzie S."/>
            <person name="Amaro C."/>
        </authorList>
    </citation>
    <scope>NUCLEOTIDE SEQUENCE</scope>
</reference>
<accession>A0A0E9USW1</accession>
<protein>
    <submittedName>
        <fullName evidence="1">Uncharacterized protein</fullName>
    </submittedName>
</protein>
<dbReference type="AlphaFoldDB" id="A0A0E9USW1"/>
<proteinExistence type="predicted"/>
<dbReference type="EMBL" id="GBXM01040514">
    <property type="protein sequence ID" value="JAH68063.1"/>
    <property type="molecule type" value="Transcribed_RNA"/>
</dbReference>
<organism evidence="1">
    <name type="scientific">Anguilla anguilla</name>
    <name type="common">European freshwater eel</name>
    <name type="synonym">Muraena anguilla</name>
    <dbReference type="NCBI Taxonomy" id="7936"/>
    <lineage>
        <taxon>Eukaryota</taxon>
        <taxon>Metazoa</taxon>
        <taxon>Chordata</taxon>
        <taxon>Craniata</taxon>
        <taxon>Vertebrata</taxon>
        <taxon>Euteleostomi</taxon>
        <taxon>Actinopterygii</taxon>
        <taxon>Neopterygii</taxon>
        <taxon>Teleostei</taxon>
        <taxon>Anguilliformes</taxon>
        <taxon>Anguillidae</taxon>
        <taxon>Anguilla</taxon>
    </lineage>
</organism>
<name>A0A0E9USW1_ANGAN</name>
<sequence>MKRRKHRLPILFRFYRHLVQNSPRANLRPILGKTTLKA</sequence>
<reference evidence="1" key="1">
    <citation type="submission" date="2014-11" db="EMBL/GenBank/DDBJ databases">
        <authorList>
            <person name="Amaro Gonzalez C."/>
        </authorList>
    </citation>
    <scope>NUCLEOTIDE SEQUENCE</scope>
</reference>